<evidence type="ECO:0000256" key="4">
    <source>
        <dbReference type="ARBA" id="ARBA00022737"/>
    </source>
</evidence>
<accession>A0A5C3Q2F9</accession>
<dbReference type="InterPro" id="IPR015943">
    <property type="entry name" value="WD40/YVTN_repeat-like_dom_sf"/>
</dbReference>
<evidence type="ECO:0000256" key="1">
    <source>
        <dbReference type="ARBA" id="ARBA00004604"/>
    </source>
</evidence>
<dbReference type="AlphaFoldDB" id="A0A5C3Q2F9"/>
<feature type="compositionally biased region" description="Acidic residues" evidence="7">
    <location>
        <begin position="60"/>
        <end position="70"/>
    </location>
</feature>
<feature type="compositionally biased region" description="Basic residues" evidence="7">
    <location>
        <begin position="1"/>
        <end position="10"/>
    </location>
</feature>
<gene>
    <name evidence="8" type="ORF">BDV98DRAFT_608388</name>
</gene>
<keyword evidence="3" id="KW-0853">WD repeat</keyword>
<dbReference type="PANTHER" id="PTHR18359:SF0">
    <property type="entry name" value="U3 SMALL NUCLEOLAR RNA-ASSOCIATED PROTEIN 18 HOMOLOG"/>
    <property type="match status" value="1"/>
</dbReference>
<feature type="compositionally biased region" description="Low complexity" evidence="7">
    <location>
        <begin position="258"/>
        <end position="269"/>
    </location>
</feature>
<dbReference type="EMBL" id="ML178863">
    <property type="protein sequence ID" value="TFK96285.1"/>
    <property type="molecule type" value="Genomic_DNA"/>
</dbReference>
<evidence type="ECO:0000256" key="6">
    <source>
        <dbReference type="ARBA" id="ARBA00025767"/>
    </source>
</evidence>
<evidence type="ECO:0000256" key="5">
    <source>
        <dbReference type="ARBA" id="ARBA00023242"/>
    </source>
</evidence>
<protein>
    <submittedName>
        <fullName evidence="8">WD40-repeat-containing domain protein</fullName>
    </submittedName>
</protein>
<dbReference type="GO" id="GO:0032040">
    <property type="term" value="C:small-subunit processome"/>
    <property type="evidence" value="ECO:0007669"/>
    <property type="project" value="TreeGrafter"/>
</dbReference>
<dbReference type="PANTHER" id="PTHR18359">
    <property type="entry name" value="WD-REPEAT PROTEIN-RELATED"/>
    <property type="match status" value="1"/>
</dbReference>
<evidence type="ECO:0000256" key="3">
    <source>
        <dbReference type="ARBA" id="ARBA00022574"/>
    </source>
</evidence>
<keyword evidence="4" id="KW-0677">Repeat</keyword>
<organism evidence="8 9">
    <name type="scientific">Pterulicium gracile</name>
    <dbReference type="NCBI Taxonomy" id="1884261"/>
    <lineage>
        <taxon>Eukaryota</taxon>
        <taxon>Fungi</taxon>
        <taxon>Dikarya</taxon>
        <taxon>Basidiomycota</taxon>
        <taxon>Agaricomycotina</taxon>
        <taxon>Agaricomycetes</taxon>
        <taxon>Agaricomycetidae</taxon>
        <taxon>Agaricales</taxon>
        <taxon>Pleurotineae</taxon>
        <taxon>Pterulaceae</taxon>
        <taxon>Pterulicium</taxon>
    </lineage>
</organism>
<dbReference type="SMART" id="SM00320">
    <property type="entry name" value="WD40"/>
    <property type="match status" value="5"/>
</dbReference>
<feature type="compositionally biased region" description="Low complexity" evidence="7">
    <location>
        <begin position="126"/>
        <end position="144"/>
    </location>
</feature>
<keyword evidence="2" id="KW-0698">rRNA processing</keyword>
<dbReference type="Gene3D" id="2.130.10.10">
    <property type="entry name" value="YVTN repeat-like/Quinoprotein amine dehydrogenase"/>
    <property type="match status" value="1"/>
</dbReference>
<sequence>MAKGQLKKLKAQAAQKAAAPLGTRAPIATPKDDEERKLESILFGTPYVPSAAGNEMVIDLGEEEDDDTEGGEGSGEGAGGKEMEGMADGDLFYVDEGESGPKDDAFADYEPPASDASDSEDEGEDAGPSTSAPAPAPIPSTSAPTDRKRKPPAWSDPTDPTLLIPLTSHRSRKLRDAPTETALSGPDYERRLRRQFELINPAPEWASSARKKARQANQEQEDLSNVVSGVLNRGSGGRNRVIAQGTLDISRLPDANVSSSATSSSPIQSLQFHPSPSVPLLATASSDRRIKLFTIDGHTNPLLQTLHIPALPPTSVQFHPGGGELLISGKRPVLVVHDLQSGFTRTSPRGLWGATFGGANGESGEGMEVSAFSPSGDVLAVAGRGGHVHLVDWKAGMGQVIGSLKTGSGESVKSLWWDAERVVGMTGESEVYVWDVGERRCVRRWMDEGGGYRGSGRVMGGGRGYCGVGSASGFVNVYSSQHALAESSTTKKPKPLKSIANLKTPISLVKFNHDSQLMAIASKEVKDAMRLIHIPSLTSFSNWPNAGTPLGTVTSLDFSPTGEYLAVGNTRGRALVWGLGGYRSQS</sequence>
<proteinExistence type="inferred from homology"/>
<keyword evidence="9" id="KW-1185">Reference proteome</keyword>
<reference evidence="8 9" key="1">
    <citation type="journal article" date="2019" name="Nat. Ecol. Evol.">
        <title>Megaphylogeny resolves global patterns of mushroom evolution.</title>
        <authorList>
            <person name="Varga T."/>
            <person name="Krizsan K."/>
            <person name="Foldi C."/>
            <person name="Dima B."/>
            <person name="Sanchez-Garcia M."/>
            <person name="Sanchez-Ramirez S."/>
            <person name="Szollosi G.J."/>
            <person name="Szarkandi J.G."/>
            <person name="Papp V."/>
            <person name="Albert L."/>
            <person name="Andreopoulos W."/>
            <person name="Angelini C."/>
            <person name="Antonin V."/>
            <person name="Barry K.W."/>
            <person name="Bougher N.L."/>
            <person name="Buchanan P."/>
            <person name="Buyck B."/>
            <person name="Bense V."/>
            <person name="Catcheside P."/>
            <person name="Chovatia M."/>
            <person name="Cooper J."/>
            <person name="Damon W."/>
            <person name="Desjardin D."/>
            <person name="Finy P."/>
            <person name="Geml J."/>
            <person name="Haridas S."/>
            <person name="Hughes K."/>
            <person name="Justo A."/>
            <person name="Karasinski D."/>
            <person name="Kautmanova I."/>
            <person name="Kiss B."/>
            <person name="Kocsube S."/>
            <person name="Kotiranta H."/>
            <person name="LaButti K.M."/>
            <person name="Lechner B.E."/>
            <person name="Liimatainen K."/>
            <person name="Lipzen A."/>
            <person name="Lukacs Z."/>
            <person name="Mihaltcheva S."/>
            <person name="Morgado L.N."/>
            <person name="Niskanen T."/>
            <person name="Noordeloos M.E."/>
            <person name="Ohm R.A."/>
            <person name="Ortiz-Santana B."/>
            <person name="Ovrebo C."/>
            <person name="Racz N."/>
            <person name="Riley R."/>
            <person name="Savchenko A."/>
            <person name="Shiryaev A."/>
            <person name="Soop K."/>
            <person name="Spirin V."/>
            <person name="Szebenyi C."/>
            <person name="Tomsovsky M."/>
            <person name="Tulloss R.E."/>
            <person name="Uehling J."/>
            <person name="Grigoriev I.V."/>
            <person name="Vagvolgyi C."/>
            <person name="Papp T."/>
            <person name="Martin F.M."/>
            <person name="Miettinen O."/>
            <person name="Hibbett D.S."/>
            <person name="Nagy L.G."/>
        </authorList>
    </citation>
    <scope>NUCLEOTIDE SEQUENCE [LARGE SCALE GENOMIC DNA]</scope>
    <source>
        <strain evidence="8 9">CBS 309.79</strain>
    </source>
</reference>
<dbReference type="Proteomes" id="UP000305067">
    <property type="component" value="Unassembled WGS sequence"/>
</dbReference>
<name>A0A5C3Q2F9_9AGAR</name>
<comment type="similarity">
    <text evidence="6">Belongs to the WD repeat UTP18 family.</text>
</comment>
<feature type="region of interest" description="Disordered" evidence="7">
    <location>
        <begin position="1"/>
        <end position="35"/>
    </location>
</feature>
<evidence type="ECO:0000313" key="9">
    <source>
        <dbReference type="Proteomes" id="UP000305067"/>
    </source>
</evidence>
<dbReference type="InterPro" id="IPR045161">
    <property type="entry name" value="Utp18"/>
</dbReference>
<feature type="region of interest" description="Disordered" evidence="7">
    <location>
        <begin position="52"/>
        <end position="188"/>
    </location>
</feature>
<dbReference type="GO" id="GO:0006364">
    <property type="term" value="P:rRNA processing"/>
    <property type="evidence" value="ECO:0007669"/>
    <property type="project" value="UniProtKB-KW"/>
</dbReference>
<dbReference type="InterPro" id="IPR036322">
    <property type="entry name" value="WD40_repeat_dom_sf"/>
</dbReference>
<keyword evidence="5" id="KW-0539">Nucleus</keyword>
<comment type="subcellular location">
    <subcellularLocation>
        <location evidence="1">Nucleus</location>
        <location evidence="1">Nucleolus</location>
    </subcellularLocation>
</comment>
<evidence type="ECO:0000256" key="2">
    <source>
        <dbReference type="ARBA" id="ARBA00022552"/>
    </source>
</evidence>
<evidence type="ECO:0000313" key="8">
    <source>
        <dbReference type="EMBL" id="TFK96285.1"/>
    </source>
</evidence>
<evidence type="ECO:0000256" key="7">
    <source>
        <dbReference type="SAM" id="MobiDB-lite"/>
    </source>
</evidence>
<feature type="region of interest" description="Disordered" evidence="7">
    <location>
        <begin position="255"/>
        <end position="274"/>
    </location>
</feature>
<dbReference type="GO" id="GO:0034388">
    <property type="term" value="C:Pwp2p-containing subcomplex of 90S preribosome"/>
    <property type="evidence" value="ECO:0007669"/>
    <property type="project" value="TreeGrafter"/>
</dbReference>
<dbReference type="OrthoDB" id="1935146at2759"/>
<dbReference type="InterPro" id="IPR001680">
    <property type="entry name" value="WD40_rpt"/>
</dbReference>
<dbReference type="STRING" id="1884261.A0A5C3Q2F9"/>
<dbReference type="Pfam" id="PF00400">
    <property type="entry name" value="WD40"/>
    <property type="match status" value="2"/>
</dbReference>
<dbReference type="SUPFAM" id="SSF50978">
    <property type="entry name" value="WD40 repeat-like"/>
    <property type="match status" value="1"/>
</dbReference>